<keyword evidence="3" id="KW-1185">Reference proteome</keyword>
<comment type="caution">
    <text evidence="2">The sequence shown here is derived from an EMBL/GenBank/DDBJ whole genome shotgun (WGS) entry which is preliminary data.</text>
</comment>
<dbReference type="AlphaFoldDB" id="A0A482VS79"/>
<gene>
    <name evidence="2" type="ORF">BDFB_005554</name>
</gene>
<proteinExistence type="predicted"/>
<dbReference type="Proteomes" id="UP000292052">
    <property type="component" value="Unassembled WGS sequence"/>
</dbReference>
<dbReference type="OrthoDB" id="10310296at2759"/>
<evidence type="ECO:0000256" key="1">
    <source>
        <dbReference type="SAM" id="Phobius"/>
    </source>
</evidence>
<keyword evidence="1" id="KW-0472">Membrane</keyword>
<reference evidence="2 3" key="1">
    <citation type="submission" date="2017-03" db="EMBL/GenBank/DDBJ databases">
        <title>Genome of the blue death feigning beetle - Asbolus verrucosus.</title>
        <authorList>
            <person name="Rider S.D."/>
        </authorList>
    </citation>
    <scope>NUCLEOTIDE SEQUENCE [LARGE SCALE GENOMIC DNA]</scope>
    <source>
        <strain evidence="2">Butters</strain>
        <tissue evidence="2">Head and leg muscle</tissue>
    </source>
</reference>
<keyword evidence="1" id="KW-0812">Transmembrane</keyword>
<evidence type="ECO:0000313" key="2">
    <source>
        <dbReference type="EMBL" id="RZC35218.1"/>
    </source>
</evidence>
<sequence length="46" mass="5433">MSIVMRFRALFIAPAKIGFKLKCLFWVYLFALLSPILNIVNVQWFL</sequence>
<organism evidence="2 3">
    <name type="scientific">Asbolus verrucosus</name>
    <name type="common">Desert ironclad beetle</name>
    <dbReference type="NCBI Taxonomy" id="1661398"/>
    <lineage>
        <taxon>Eukaryota</taxon>
        <taxon>Metazoa</taxon>
        <taxon>Ecdysozoa</taxon>
        <taxon>Arthropoda</taxon>
        <taxon>Hexapoda</taxon>
        <taxon>Insecta</taxon>
        <taxon>Pterygota</taxon>
        <taxon>Neoptera</taxon>
        <taxon>Endopterygota</taxon>
        <taxon>Coleoptera</taxon>
        <taxon>Polyphaga</taxon>
        <taxon>Cucujiformia</taxon>
        <taxon>Tenebrionidae</taxon>
        <taxon>Pimeliinae</taxon>
        <taxon>Asbolus</taxon>
    </lineage>
</organism>
<name>A0A482VS79_ASBVE</name>
<dbReference type="EMBL" id="QDEB01073000">
    <property type="protein sequence ID" value="RZC35218.1"/>
    <property type="molecule type" value="Genomic_DNA"/>
</dbReference>
<protein>
    <submittedName>
        <fullName evidence="2">Uncharacterized protein</fullName>
    </submittedName>
</protein>
<evidence type="ECO:0000313" key="3">
    <source>
        <dbReference type="Proteomes" id="UP000292052"/>
    </source>
</evidence>
<feature type="transmembrane region" description="Helical" evidence="1">
    <location>
        <begin position="21"/>
        <end position="40"/>
    </location>
</feature>
<accession>A0A482VS79</accession>
<keyword evidence="1" id="KW-1133">Transmembrane helix</keyword>